<gene>
    <name evidence="3" type="ORF">GIB67_033735</name>
</gene>
<evidence type="ECO:0000313" key="4">
    <source>
        <dbReference type="Proteomes" id="UP000541444"/>
    </source>
</evidence>
<sequence length="196" mass="21333">MISCLLLYVIIDIGLTGTKLGCGACTVMVSYYDEALNGSLFRHCAVNACLAPLHSVEGMHIVTVEGIGNRRHGLHPVQVNAKVKRLLIEEGDWQIALGRSRSEEVNTRATKPDITEENILESLARTMLLLYSWFCHVHVCIVEVTGEAEYVDDAPMPPNGLHAALVLSRKPNARILSFDDTGAQSSPAFAGLFGSE</sequence>
<dbReference type="EMBL" id="JACGCM010000287">
    <property type="protein sequence ID" value="KAF6174203.1"/>
    <property type="molecule type" value="Genomic_DNA"/>
</dbReference>
<protein>
    <recommendedName>
        <fullName evidence="2">Aldehyde oxidase/xanthine dehydrogenase a/b hammerhead domain-containing protein</fullName>
    </recommendedName>
</protein>
<comment type="caution">
    <text evidence="3">The sequence shown here is derived from an EMBL/GenBank/DDBJ whole genome shotgun (WGS) entry which is preliminary data.</text>
</comment>
<feature type="domain" description="Aldehyde oxidase/xanthine dehydrogenase a/b hammerhead" evidence="2">
    <location>
        <begin position="145"/>
        <end position="193"/>
    </location>
</feature>
<dbReference type="PANTHER" id="PTHR45444:SF3">
    <property type="entry name" value="XANTHINE DEHYDROGENASE"/>
    <property type="match status" value="1"/>
</dbReference>
<keyword evidence="1" id="KW-0732">Signal</keyword>
<dbReference type="Proteomes" id="UP000541444">
    <property type="component" value="Unassembled WGS sequence"/>
</dbReference>
<dbReference type="InterPro" id="IPR012675">
    <property type="entry name" value="Beta-grasp_dom_sf"/>
</dbReference>
<evidence type="ECO:0000313" key="3">
    <source>
        <dbReference type="EMBL" id="KAF6174203.1"/>
    </source>
</evidence>
<dbReference type="InterPro" id="IPR000674">
    <property type="entry name" value="Ald_Oxase/Xan_DH_a/b"/>
</dbReference>
<dbReference type="InterPro" id="IPR036856">
    <property type="entry name" value="Ald_Oxase/Xan_DH_a/b_sf"/>
</dbReference>
<accession>A0A7J7P4F2</accession>
<dbReference type="AlphaFoldDB" id="A0A7J7P4F2"/>
<evidence type="ECO:0000256" key="1">
    <source>
        <dbReference type="SAM" id="SignalP"/>
    </source>
</evidence>
<dbReference type="SUPFAM" id="SSF54665">
    <property type="entry name" value="CO dehydrogenase molybdoprotein N-domain-like"/>
    <property type="match status" value="1"/>
</dbReference>
<dbReference type="Gene3D" id="3.90.1170.50">
    <property type="entry name" value="Aldehyde oxidase/xanthine dehydrogenase, a/b hammerhead"/>
    <property type="match status" value="1"/>
</dbReference>
<dbReference type="GO" id="GO:0051536">
    <property type="term" value="F:iron-sulfur cluster binding"/>
    <property type="evidence" value="ECO:0007669"/>
    <property type="project" value="InterPro"/>
</dbReference>
<proteinExistence type="predicted"/>
<reference evidence="3 4" key="1">
    <citation type="journal article" date="2020" name="IScience">
        <title>Genome Sequencing of the Endangered Kingdonia uniflora (Circaeasteraceae, Ranunculales) Reveals Potential Mechanisms of Evolutionary Specialization.</title>
        <authorList>
            <person name="Sun Y."/>
            <person name="Deng T."/>
            <person name="Zhang A."/>
            <person name="Moore M.J."/>
            <person name="Landis J.B."/>
            <person name="Lin N."/>
            <person name="Zhang H."/>
            <person name="Zhang X."/>
            <person name="Huang J."/>
            <person name="Zhang X."/>
            <person name="Sun H."/>
            <person name="Wang H."/>
        </authorList>
    </citation>
    <scope>NUCLEOTIDE SEQUENCE [LARGE SCALE GENOMIC DNA]</scope>
    <source>
        <strain evidence="3">TB1705</strain>
        <tissue evidence="3">Leaf</tissue>
    </source>
</reference>
<dbReference type="Gene3D" id="3.10.20.30">
    <property type="match status" value="1"/>
</dbReference>
<dbReference type="GO" id="GO:0016491">
    <property type="term" value="F:oxidoreductase activity"/>
    <property type="evidence" value="ECO:0007669"/>
    <property type="project" value="InterPro"/>
</dbReference>
<dbReference type="InterPro" id="IPR016208">
    <property type="entry name" value="Ald_Oxase/xanthine_DH-like"/>
</dbReference>
<organism evidence="3 4">
    <name type="scientific">Kingdonia uniflora</name>
    <dbReference type="NCBI Taxonomy" id="39325"/>
    <lineage>
        <taxon>Eukaryota</taxon>
        <taxon>Viridiplantae</taxon>
        <taxon>Streptophyta</taxon>
        <taxon>Embryophyta</taxon>
        <taxon>Tracheophyta</taxon>
        <taxon>Spermatophyta</taxon>
        <taxon>Magnoliopsida</taxon>
        <taxon>Ranunculales</taxon>
        <taxon>Circaeasteraceae</taxon>
        <taxon>Kingdonia</taxon>
    </lineage>
</organism>
<feature type="signal peptide" evidence="1">
    <location>
        <begin position="1"/>
        <end position="18"/>
    </location>
</feature>
<dbReference type="GO" id="GO:0005506">
    <property type="term" value="F:iron ion binding"/>
    <property type="evidence" value="ECO:0007669"/>
    <property type="project" value="InterPro"/>
</dbReference>
<dbReference type="OrthoDB" id="8300278at2759"/>
<name>A0A7J7P4F2_9MAGN</name>
<feature type="chain" id="PRO_5029697603" description="Aldehyde oxidase/xanthine dehydrogenase a/b hammerhead domain-containing protein" evidence="1">
    <location>
        <begin position="19"/>
        <end position="196"/>
    </location>
</feature>
<dbReference type="PANTHER" id="PTHR45444">
    <property type="entry name" value="XANTHINE DEHYDROGENASE"/>
    <property type="match status" value="1"/>
</dbReference>
<dbReference type="InterPro" id="IPR036010">
    <property type="entry name" value="2Fe-2S_ferredoxin-like_sf"/>
</dbReference>
<dbReference type="SUPFAM" id="SSF54292">
    <property type="entry name" value="2Fe-2S ferredoxin-like"/>
    <property type="match status" value="1"/>
</dbReference>
<dbReference type="Pfam" id="PF01315">
    <property type="entry name" value="Ald_Xan_dh_C"/>
    <property type="match status" value="1"/>
</dbReference>
<keyword evidence="4" id="KW-1185">Reference proteome</keyword>
<evidence type="ECO:0000259" key="2">
    <source>
        <dbReference type="Pfam" id="PF01315"/>
    </source>
</evidence>